<dbReference type="RefSeq" id="XP_026682374.1">
    <property type="nucleotide sequence ID" value="XM_026826573.1"/>
</dbReference>
<dbReference type="GeneID" id="103513356"/>
<evidence type="ECO:0000256" key="1">
    <source>
        <dbReference type="SAM" id="Phobius"/>
    </source>
</evidence>
<dbReference type="InterPro" id="IPR052728">
    <property type="entry name" value="O2_lipid_transport_reg"/>
</dbReference>
<dbReference type="Proteomes" id="UP000079169">
    <property type="component" value="Unplaced"/>
</dbReference>
<accession>A0A3Q0J1N2</accession>
<evidence type="ECO:0000313" key="3">
    <source>
        <dbReference type="RefSeq" id="XP_026682374.1"/>
    </source>
</evidence>
<feature type="transmembrane region" description="Helical" evidence="1">
    <location>
        <begin position="143"/>
        <end position="164"/>
    </location>
</feature>
<keyword evidence="1" id="KW-1133">Transmembrane helix</keyword>
<keyword evidence="1" id="KW-0812">Transmembrane</keyword>
<sequence length="192" mass="21912">MAGDSTEPFEESPEPESDLDPRIQAWNYILKKIIRESLQLTHTRELGQREVEVEDHSGALVNDVFLSVSGFLTAYSLLKTCGKLKGRAFDSLIRSRFIAVLSRLSFWVHLLNVPFQQMMAASSRTSGTFSVAKLIWGSCGDVIYLYSLSLILYLIVEVPVIHLMETMFSRRDKNQVKNDLKHQDNTMERKNV</sequence>
<organism evidence="2 3">
    <name type="scientific">Diaphorina citri</name>
    <name type="common">Asian citrus psyllid</name>
    <dbReference type="NCBI Taxonomy" id="121845"/>
    <lineage>
        <taxon>Eukaryota</taxon>
        <taxon>Metazoa</taxon>
        <taxon>Ecdysozoa</taxon>
        <taxon>Arthropoda</taxon>
        <taxon>Hexapoda</taxon>
        <taxon>Insecta</taxon>
        <taxon>Pterygota</taxon>
        <taxon>Neoptera</taxon>
        <taxon>Paraneoptera</taxon>
        <taxon>Hemiptera</taxon>
        <taxon>Sternorrhyncha</taxon>
        <taxon>Psylloidea</taxon>
        <taxon>Psyllidae</taxon>
        <taxon>Diaphorininae</taxon>
        <taxon>Diaphorina</taxon>
    </lineage>
</organism>
<dbReference type="AlphaFoldDB" id="A0A3Q0J1N2"/>
<keyword evidence="2" id="KW-1185">Reference proteome</keyword>
<reference evidence="3" key="1">
    <citation type="submission" date="2025-08" db="UniProtKB">
        <authorList>
            <consortium name="RefSeq"/>
        </authorList>
    </citation>
    <scope>IDENTIFICATION</scope>
</reference>
<protein>
    <submittedName>
        <fullName evidence="3">Uncharacterized protein LOC103513356</fullName>
    </submittedName>
</protein>
<dbReference type="PANTHER" id="PTHR11161">
    <property type="entry name" value="O-ACYLTRANSFERASE"/>
    <property type="match status" value="1"/>
</dbReference>
<dbReference type="PANTHER" id="PTHR11161:SF0">
    <property type="entry name" value="O-ACYLTRANSFERASE LIKE PROTEIN"/>
    <property type="match status" value="1"/>
</dbReference>
<dbReference type="PaxDb" id="121845-A0A3Q0J1N2"/>
<keyword evidence="1" id="KW-0472">Membrane</keyword>
<dbReference type="KEGG" id="dci:103513356"/>
<name>A0A3Q0J1N2_DIACI</name>
<evidence type="ECO:0000313" key="2">
    <source>
        <dbReference type="Proteomes" id="UP000079169"/>
    </source>
</evidence>
<gene>
    <name evidence="3" type="primary">LOC103513356</name>
</gene>
<proteinExistence type="predicted"/>